<evidence type="ECO:0000313" key="10">
    <source>
        <dbReference type="Proteomes" id="UP000034723"/>
    </source>
</evidence>
<evidence type="ECO:0000256" key="4">
    <source>
        <dbReference type="ARBA" id="ARBA00023239"/>
    </source>
</evidence>
<dbReference type="InParanoid" id="A0A0F7ICA0"/>
<feature type="binding site" evidence="5 7">
    <location>
        <position position="7"/>
    </location>
    <ligand>
        <name>substrate</name>
    </ligand>
</feature>
<sequence>MLILALDVVDHERALKVAKDTAEFVSAIKVNYPLVLTAGVDVISELSEIRPVIADFKIADIPYTSGLIAKIVFEKGVRAVIAHGFVGRDTLQEVRRVASDYDGEVYVVTELSSTGGKEFMSEHALEIAKLAESVGCDGLIAPATRPDRIRAVKSAAPSLKVLCPGVGAQGGSVEDVMKAGADAIIVGRAIYNSPDPRESARRYFEELRSVREKIDRKDGKAN</sequence>
<comment type="catalytic activity">
    <reaction evidence="5">
        <text>orotidine 5'-phosphate + H(+) = UMP + CO2</text>
        <dbReference type="Rhea" id="RHEA:11596"/>
        <dbReference type="ChEBI" id="CHEBI:15378"/>
        <dbReference type="ChEBI" id="CHEBI:16526"/>
        <dbReference type="ChEBI" id="CHEBI:57538"/>
        <dbReference type="ChEBI" id="CHEBI:57865"/>
        <dbReference type="EC" id="4.1.1.23"/>
    </reaction>
</comment>
<evidence type="ECO:0000256" key="7">
    <source>
        <dbReference type="PIRSR" id="PIRSR614732-2"/>
    </source>
</evidence>
<dbReference type="InterPro" id="IPR013785">
    <property type="entry name" value="Aldolase_TIM"/>
</dbReference>
<evidence type="ECO:0000256" key="2">
    <source>
        <dbReference type="ARBA" id="ARBA00022793"/>
    </source>
</evidence>
<evidence type="ECO:0000256" key="6">
    <source>
        <dbReference type="PIRSR" id="PIRSR614732-1"/>
    </source>
</evidence>
<dbReference type="InterPro" id="IPR047595">
    <property type="entry name" value="OMPdecase_arc"/>
</dbReference>
<keyword evidence="3 5" id="KW-0665">Pyrimidine biosynthesis</keyword>
<dbReference type="RefSeq" id="WP_048096312.1">
    <property type="nucleotide sequence ID" value="NZ_CP011267.1"/>
</dbReference>
<dbReference type="EC" id="4.1.1.23" evidence="5"/>
<feature type="binding site" evidence="5 7">
    <location>
        <position position="112"/>
    </location>
    <ligand>
        <name>substrate</name>
    </ligand>
</feature>
<dbReference type="HOGENOM" id="CLU_067069_2_0_2"/>
<dbReference type="NCBIfam" id="NF010386">
    <property type="entry name" value="PRK13813.1"/>
    <property type="match status" value="1"/>
</dbReference>
<dbReference type="GeneID" id="24804425"/>
<dbReference type="FunCoup" id="A0A0F7ICA0">
    <property type="interactions" value="71"/>
</dbReference>
<dbReference type="UniPathway" id="UPA00070">
    <property type="reaction ID" value="UER00120"/>
</dbReference>
<comment type="similarity">
    <text evidence="5">Belongs to the OMP decarboxylase family. Type 1 subfamily.</text>
</comment>
<dbReference type="GO" id="GO:0005829">
    <property type="term" value="C:cytosol"/>
    <property type="evidence" value="ECO:0007669"/>
    <property type="project" value="TreeGrafter"/>
</dbReference>
<keyword evidence="4 5" id="KW-0456">Lyase</keyword>
<comment type="pathway">
    <text evidence="1 5">Pyrimidine metabolism; UMP biosynthesis via de novo pathway; UMP from orotate: step 2/2.</text>
</comment>
<feature type="active site" description="For OMPdecase activity" evidence="6">
    <location>
        <position position="57"/>
    </location>
</feature>
<dbReference type="Proteomes" id="UP000034723">
    <property type="component" value="Chromosome"/>
</dbReference>
<gene>
    <name evidence="5" type="primary">pyrF</name>
    <name evidence="9" type="ORF">GAH_01858</name>
</gene>
<feature type="domain" description="Orotidine 5'-phosphate decarboxylase" evidence="8">
    <location>
        <begin position="1"/>
        <end position="203"/>
    </location>
</feature>
<feature type="active site" description="For OMPdecase activity" evidence="6">
    <location>
        <position position="60"/>
    </location>
</feature>
<dbReference type="InterPro" id="IPR011060">
    <property type="entry name" value="RibuloseP-bd_barrel"/>
</dbReference>
<dbReference type="Gene3D" id="3.20.20.70">
    <property type="entry name" value="Aldolase class I"/>
    <property type="match status" value="1"/>
</dbReference>
<dbReference type="GO" id="GO:0044205">
    <property type="term" value="P:'de novo' UMP biosynthetic process"/>
    <property type="evidence" value="ECO:0007669"/>
    <property type="project" value="UniProtKB-UniRule"/>
</dbReference>
<dbReference type="PANTHER" id="PTHR32119">
    <property type="entry name" value="OROTIDINE 5'-PHOSPHATE DECARBOXYLASE"/>
    <property type="match status" value="1"/>
</dbReference>
<dbReference type="SMART" id="SM00934">
    <property type="entry name" value="OMPdecase"/>
    <property type="match status" value="1"/>
</dbReference>
<evidence type="ECO:0000259" key="8">
    <source>
        <dbReference type="SMART" id="SM00934"/>
    </source>
</evidence>
<evidence type="ECO:0000256" key="1">
    <source>
        <dbReference type="ARBA" id="ARBA00004861"/>
    </source>
</evidence>
<dbReference type="CDD" id="cd04725">
    <property type="entry name" value="OMP_decarboxylase_like"/>
    <property type="match status" value="1"/>
</dbReference>
<feature type="active site" description="For OMPdecase activity" evidence="6">
    <location>
        <position position="55"/>
    </location>
</feature>
<comment type="subunit">
    <text evidence="5">Homodimer.</text>
</comment>
<dbReference type="OrthoDB" id="94124at2157"/>
<dbReference type="STRING" id="113653.GAH_01858"/>
<feature type="binding site" evidence="5">
    <location>
        <begin position="164"/>
        <end position="174"/>
    </location>
    <ligand>
        <name>substrate</name>
    </ligand>
</feature>
<dbReference type="PATRIC" id="fig|113653.22.peg.1827"/>
<dbReference type="HAMAP" id="MF_01200_A">
    <property type="entry name" value="OMPdecase_type1_A"/>
    <property type="match status" value="1"/>
</dbReference>
<feature type="binding site" evidence="5 7">
    <location>
        <position position="29"/>
    </location>
    <ligand>
        <name>substrate</name>
    </ligand>
</feature>
<dbReference type="GO" id="GO:0004590">
    <property type="term" value="F:orotidine-5'-phosphate decarboxylase activity"/>
    <property type="evidence" value="ECO:0007669"/>
    <property type="project" value="UniProtKB-UniRule"/>
</dbReference>
<dbReference type="InterPro" id="IPR014732">
    <property type="entry name" value="OMPdecase"/>
</dbReference>
<accession>A0A0F7ICA0</accession>
<dbReference type="GO" id="GO:0006207">
    <property type="term" value="P:'de novo' pyrimidine nucleobase biosynthetic process"/>
    <property type="evidence" value="ECO:0007669"/>
    <property type="project" value="InterPro"/>
</dbReference>
<feature type="binding site" evidence="5">
    <location>
        <begin position="55"/>
        <end position="64"/>
    </location>
    <ligand>
        <name>substrate</name>
    </ligand>
</feature>
<proteinExistence type="inferred from homology"/>
<evidence type="ECO:0000313" key="9">
    <source>
        <dbReference type="EMBL" id="AKG90864.1"/>
    </source>
</evidence>
<keyword evidence="2 5" id="KW-0210">Decarboxylase</keyword>
<dbReference type="SUPFAM" id="SSF51366">
    <property type="entry name" value="Ribulose-phoshate binding barrel"/>
    <property type="match status" value="1"/>
</dbReference>
<keyword evidence="10" id="KW-1185">Reference proteome</keyword>
<dbReference type="NCBIfam" id="TIGR01740">
    <property type="entry name" value="pyrF"/>
    <property type="match status" value="1"/>
</dbReference>
<evidence type="ECO:0000256" key="5">
    <source>
        <dbReference type="HAMAP-Rule" id="MF_01200"/>
    </source>
</evidence>
<dbReference type="Pfam" id="PF00215">
    <property type="entry name" value="OMPdecase"/>
    <property type="match status" value="1"/>
</dbReference>
<comment type="function">
    <text evidence="5">Catalyzes the decarboxylation of orotidine 5'-monophosphate (OMP) to uridine 5'-monophosphate (UMP).</text>
</comment>
<reference evidence="9 10" key="1">
    <citation type="submission" date="2015-04" db="EMBL/GenBank/DDBJ databases">
        <title>The complete genome sequence of the hyperthermophilic, obligate iron-reducing archaeon Geoglobus ahangari strain 234T.</title>
        <authorList>
            <person name="Manzella M.P."/>
            <person name="Holmes D.E."/>
            <person name="Rocheleau J.M."/>
            <person name="Chung A."/>
            <person name="Reguera G."/>
            <person name="Kashefi K."/>
        </authorList>
    </citation>
    <scope>NUCLEOTIDE SEQUENCE [LARGE SCALE GENOMIC DNA]</scope>
    <source>
        <strain evidence="9 10">234</strain>
    </source>
</reference>
<dbReference type="PANTHER" id="PTHR32119:SF2">
    <property type="entry name" value="OROTIDINE 5'-PHOSPHATE DECARBOXYLASE"/>
    <property type="match status" value="1"/>
</dbReference>
<dbReference type="EMBL" id="CP011267">
    <property type="protein sequence ID" value="AKG90864.1"/>
    <property type="molecule type" value="Genomic_DNA"/>
</dbReference>
<name>A0A0F7ICA0_9EURY</name>
<feature type="active site" description="Proton donor" evidence="5">
    <location>
        <position position="57"/>
    </location>
</feature>
<organism evidence="9 10">
    <name type="scientific">Geoglobus ahangari</name>
    <dbReference type="NCBI Taxonomy" id="113653"/>
    <lineage>
        <taxon>Archaea</taxon>
        <taxon>Methanobacteriati</taxon>
        <taxon>Methanobacteriota</taxon>
        <taxon>Archaeoglobi</taxon>
        <taxon>Archaeoglobales</taxon>
        <taxon>Archaeoglobaceae</taxon>
        <taxon>Geoglobus</taxon>
    </lineage>
</organism>
<protein>
    <recommendedName>
        <fullName evidence="5">Orotidine 5'-phosphate decarboxylase</fullName>
        <ecNumber evidence="5">4.1.1.23</ecNumber>
    </recommendedName>
    <alternativeName>
        <fullName evidence="5">OMP decarboxylase</fullName>
        <shortName evidence="5">OMPDCase</shortName>
        <shortName evidence="5">OMPdecase</shortName>
    </alternativeName>
</protein>
<evidence type="ECO:0000256" key="3">
    <source>
        <dbReference type="ARBA" id="ARBA00022975"/>
    </source>
</evidence>
<dbReference type="InterPro" id="IPR001754">
    <property type="entry name" value="OMPdeCOase_dom"/>
</dbReference>
<dbReference type="KEGG" id="gah:GAH_01858"/>
<feature type="binding site" evidence="5 7">
    <location>
        <position position="188"/>
    </location>
    <ligand>
        <name>substrate</name>
    </ligand>
</feature>
<dbReference type="AlphaFoldDB" id="A0A0F7ICA0"/>
<feature type="binding site" evidence="5 7">
    <location>
        <position position="187"/>
    </location>
    <ligand>
        <name>substrate</name>
    </ligand>
</feature>